<evidence type="ECO:0000313" key="2">
    <source>
        <dbReference type="Proteomes" id="UP000821845"/>
    </source>
</evidence>
<dbReference type="EMBL" id="CM023488">
    <property type="protein sequence ID" value="KAH6923900.1"/>
    <property type="molecule type" value="Genomic_DNA"/>
</dbReference>
<comment type="caution">
    <text evidence="1">The sequence shown here is derived from an EMBL/GenBank/DDBJ whole genome shotgun (WGS) entry which is preliminary data.</text>
</comment>
<accession>A0ACB7RNY7</accession>
<evidence type="ECO:0000313" key="1">
    <source>
        <dbReference type="EMBL" id="KAH6923900.1"/>
    </source>
</evidence>
<dbReference type="Proteomes" id="UP000821845">
    <property type="component" value="Chromosome 8"/>
</dbReference>
<gene>
    <name evidence="1" type="ORF">HPB50_009185</name>
</gene>
<name>A0ACB7RNY7_HYAAI</name>
<sequence length="196" mass="22530">MDVPRHRKLRVYSDYGQVRQCLTHPSFELVDEEKDADVLWLNYHFKQYRELSCENPSKRVNQFPFEHVLTVKDLLALVCRRGCEEAPLVDPDSLSSRPPWLPTTYNLQTELPHFVSYYQQRQKSSSSSFLASRSAARSSRAHASCSSNHALSSSPSSPMRSAKAIRSRVLAIFLIRLPLPPLYHYWLRPVVADANL</sequence>
<organism evidence="1 2">
    <name type="scientific">Hyalomma asiaticum</name>
    <name type="common">Tick</name>
    <dbReference type="NCBI Taxonomy" id="266040"/>
    <lineage>
        <taxon>Eukaryota</taxon>
        <taxon>Metazoa</taxon>
        <taxon>Ecdysozoa</taxon>
        <taxon>Arthropoda</taxon>
        <taxon>Chelicerata</taxon>
        <taxon>Arachnida</taxon>
        <taxon>Acari</taxon>
        <taxon>Parasitiformes</taxon>
        <taxon>Ixodida</taxon>
        <taxon>Ixodoidea</taxon>
        <taxon>Ixodidae</taxon>
        <taxon>Hyalomminae</taxon>
        <taxon>Hyalomma</taxon>
    </lineage>
</organism>
<proteinExistence type="predicted"/>
<keyword evidence="2" id="KW-1185">Reference proteome</keyword>
<reference evidence="1" key="1">
    <citation type="submission" date="2020-05" db="EMBL/GenBank/DDBJ databases">
        <title>Large-scale comparative analyses of tick genomes elucidate their genetic diversity and vector capacities.</title>
        <authorList>
            <person name="Jia N."/>
            <person name="Wang J."/>
            <person name="Shi W."/>
            <person name="Du L."/>
            <person name="Sun Y."/>
            <person name="Zhan W."/>
            <person name="Jiang J."/>
            <person name="Wang Q."/>
            <person name="Zhang B."/>
            <person name="Ji P."/>
            <person name="Sakyi L.B."/>
            <person name="Cui X."/>
            <person name="Yuan T."/>
            <person name="Jiang B."/>
            <person name="Yang W."/>
            <person name="Lam T.T.-Y."/>
            <person name="Chang Q."/>
            <person name="Ding S."/>
            <person name="Wang X."/>
            <person name="Zhu J."/>
            <person name="Ruan X."/>
            <person name="Zhao L."/>
            <person name="Wei J."/>
            <person name="Que T."/>
            <person name="Du C."/>
            <person name="Cheng J."/>
            <person name="Dai P."/>
            <person name="Han X."/>
            <person name="Huang E."/>
            <person name="Gao Y."/>
            <person name="Liu J."/>
            <person name="Shao H."/>
            <person name="Ye R."/>
            <person name="Li L."/>
            <person name="Wei W."/>
            <person name="Wang X."/>
            <person name="Wang C."/>
            <person name="Yang T."/>
            <person name="Huo Q."/>
            <person name="Li W."/>
            <person name="Guo W."/>
            <person name="Chen H."/>
            <person name="Zhou L."/>
            <person name="Ni X."/>
            <person name="Tian J."/>
            <person name="Zhou Y."/>
            <person name="Sheng Y."/>
            <person name="Liu T."/>
            <person name="Pan Y."/>
            <person name="Xia L."/>
            <person name="Li J."/>
            <person name="Zhao F."/>
            <person name="Cao W."/>
        </authorList>
    </citation>
    <scope>NUCLEOTIDE SEQUENCE</scope>
    <source>
        <strain evidence="1">Hyas-2018</strain>
    </source>
</reference>
<protein>
    <submittedName>
        <fullName evidence="1">Uncharacterized protein</fullName>
    </submittedName>
</protein>